<evidence type="ECO:0000256" key="6">
    <source>
        <dbReference type="SAM" id="MobiDB-lite"/>
    </source>
</evidence>
<feature type="domain" description="GTD-binding" evidence="7">
    <location>
        <begin position="30"/>
        <end position="128"/>
    </location>
</feature>
<dbReference type="InterPro" id="IPR039306">
    <property type="entry name" value="MYOB"/>
</dbReference>
<protein>
    <recommendedName>
        <fullName evidence="7">GTD-binding domain-containing protein</fullName>
    </recommendedName>
</protein>
<evidence type="ECO:0000256" key="4">
    <source>
        <dbReference type="ARBA" id="ARBA00023136"/>
    </source>
</evidence>
<keyword evidence="5" id="KW-0175">Coiled coil</keyword>
<dbReference type="InterPro" id="IPR007656">
    <property type="entry name" value="GTD-bd"/>
</dbReference>
<keyword evidence="2" id="KW-0812">Transmembrane</keyword>
<feature type="region of interest" description="Disordered" evidence="6">
    <location>
        <begin position="407"/>
        <end position="434"/>
    </location>
</feature>
<evidence type="ECO:0000256" key="1">
    <source>
        <dbReference type="ARBA" id="ARBA00004167"/>
    </source>
</evidence>
<name>A0ABP0UQ82_9BRYO</name>
<dbReference type="Proteomes" id="UP001497512">
    <property type="component" value="Chromosome 5"/>
</dbReference>
<evidence type="ECO:0000256" key="5">
    <source>
        <dbReference type="SAM" id="Coils"/>
    </source>
</evidence>
<keyword evidence="9" id="KW-1185">Reference proteome</keyword>
<reference evidence="8" key="1">
    <citation type="submission" date="2024-02" db="EMBL/GenBank/DDBJ databases">
        <authorList>
            <consortium name="ELIXIR-Norway"/>
            <consortium name="Elixir Norway"/>
        </authorList>
    </citation>
    <scope>NUCLEOTIDE SEQUENCE</scope>
</reference>
<evidence type="ECO:0000313" key="9">
    <source>
        <dbReference type="Proteomes" id="UP001497512"/>
    </source>
</evidence>
<feature type="coiled-coil region" evidence="5">
    <location>
        <begin position="316"/>
        <end position="350"/>
    </location>
</feature>
<keyword evidence="3" id="KW-1133">Transmembrane helix</keyword>
<comment type="subcellular location">
    <subcellularLocation>
        <location evidence="1">Membrane</location>
        <topology evidence="1">Single-pass membrane protein</topology>
    </subcellularLocation>
</comment>
<keyword evidence="4" id="KW-0472">Membrane</keyword>
<dbReference type="PROSITE" id="PS51775">
    <property type="entry name" value="GTD_BINDING"/>
    <property type="match status" value="1"/>
</dbReference>
<dbReference type="PANTHER" id="PTHR31448">
    <property type="entry name" value="MYOSIN-BINDING PROTEIN 2"/>
    <property type="match status" value="1"/>
</dbReference>
<accession>A0ABP0UQ82</accession>
<evidence type="ECO:0000256" key="2">
    <source>
        <dbReference type="ARBA" id="ARBA00022692"/>
    </source>
</evidence>
<evidence type="ECO:0000256" key="3">
    <source>
        <dbReference type="ARBA" id="ARBA00022989"/>
    </source>
</evidence>
<evidence type="ECO:0000259" key="7">
    <source>
        <dbReference type="PROSITE" id="PS51775"/>
    </source>
</evidence>
<gene>
    <name evidence="8" type="ORF">CSSPTR1EN2_LOCUS18698</name>
</gene>
<evidence type="ECO:0000313" key="8">
    <source>
        <dbReference type="EMBL" id="CAK9227356.1"/>
    </source>
</evidence>
<proteinExistence type="predicted"/>
<sequence>MEVSDNVTGVYGNREELPLQERVDDEIQENEEIELLQALQAEREAQSALYHELEKERNAAATAANEAMAMITRLQEEKAVAQMEARQFQRMVEEKTIYDREAMEILKEVLARREEEKKQLEEEIRICRMKLLLRSAQEEDQRDHQAVPESSNVAVPVLDLSKRSPEAEAELIRKTGSDSAGIKEVVQEKKNIGREPCAAGFWDKEIEEKRLSVLEYVWRFEEQLQQQGAYEPQGVAGDLSRQRHVNLDRLGKPDLLFSLDEDIRDRNEMEYVSDDFTVPLYEAGSSGTDMQWEELHWRAWKGDPCTHSEISRHQAWMSIEDEVQQLTLRLKALEADRHLMKQTINSLTQEYGGMKLLQEIAQQLRELRGMELEGLQQQNSLSDASSVQVCHIMVGQCMVKKRRFNGRPRGSSCRLGMPASHLRPSTSKLHYSSA</sequence>
<dbReference type="PANTHER" id="PTHR31448:SF3">
    <property type="entry name" value="MYOSIN-BINDING PROTEIN 2"/>
    <property type="match status" value="1"/>
</dbReference>
<dbReference type="EMBL" id="OZ019897">
    <property type="protein sequence ID" value="CAK9227356.1"/>
    <property type="molecule type" value="Genomic_DNA"/>
</dbReference>
<organism evidence="8 9">
    <name type="scientific">Sphagnum troendelagicum</name>
    <dbReference type="NCBI Taxonomy" id="128251"/>
    <lineage>
        <taxon>Eukaryota</taxon>
        <taxon>Viridiplantae</taxon>
        <taxon>Streptophyta</taxon>
        <taxon>Embryophyta</taxon>
        <taxon>Bryophyta</taxon>
        <taxon>Sphagnophytina</taxon>
        <taxon>Sphagnopsida</taxon>
        <taxon>Sphagnales</taxon>
        <taxon>Sphagnaceae</taxon>
        <taxon>Sphagnum</taxon>
    </lineage>
</organism>
<dbReference type="Pfam" id="PF04576">
    <property type="entry name" value="Zein-binding"/>
    <property type="match status" value="1"/>
</dbReference>
<feature type="compositionally biased region" description="Polar residues" evidence="6">
    <location>
        <begin position="423"/>
        <end position="434"/>
    </location>
</feature>
<feature type="coiled-coil region" evidence="5">
    <location>
        <begin position="36"/>
        <end position="130"/>
    </location>
</feature>